<dbReference type="InterPro" id="IPR050204">
    <property type="entry name" value="AraC_XylS_family_regulators"/>
</dbReference>
<protein>
    <recommendedName>
        <fullName evidence="5">HTH araC/xylS-type domain-containing protein</fullName>
    </recommendedName>
</protein>
<evidence type="ECO:0000256" key="3">
    <source>
        <dbReference type="ARBA" id="ARBA00023163"/>
    </source>
</evidence>
<dbReference type="InterPro" id="IPR020449">
    <property type="entry name" value="Tscrpt_reg_AraC-type_HTH"/>
</dbReference>
<feature type="domain" description="HTH araC/xylS-type" evidence="5">
    <location>
        <begin position="178"/>
        <end position="278"/>
    </location>
</feature>
<feature type="region of interest" description="Disordered" evidence="4">
    <location>
        <begin position="1"/>
        <end position="21"/>
    </location>
</feature>
<dbReference type="PANTHER" id="PTHR46796">
    <property type="entry name" value="HTH-TYPE TRANSCRIPTIONAL ACTIVATOR RHAS-RELATED"/>
    <property type="match status" value="1"/>
</dbReference>
<keyword evidence="1" id="KW-0805">Transcription regulation</keyword>
<dbReference type="PRINTS" id="PR00032">
    <property type="entry name" value="HTHARAC"/>
</dbReference>
<evidence type="ECO:0000313" key="7">
    <source>
        <dbReference type="Proteomes" id="UP001500416"/>
    </source>
</evidence>
<reference evidence="7" key="1">
    <citation type="journal article" date="2019" name="Int. J. Syst. Evol. Microbiol.">
        <title>The Global Catalogue of Microorganisms (GCM) 10K type strain sequencing project: providing services to taxonomists for standard genome sequencing and annotation.</title>
        <authorList>
            <consortium name="The Broad Institute Genomics Platform"/>
            <consortium name="The Broad Institute Genome Sequencing Center for Infectious Disease"/>
            <person name="Wu L."/>
            <person name="Ma J."/>
        </authorList>
    </citation>
    <scope>NUCLEOTIDE SEQUENCE [LARGE SCALE GENOMIC DNA]</scope>
    <source>
        <strain evidence="7">JCM 3380</strain>
    </source>
</reference>
<dbReference type="PROSITE" id="PS00041">
    <property type="entry name" value="HTH_ARAC_FAMILY_1"/>
    <property type="match status" value="1"/>
</dbReference>
<accession>A0ABP3DKH4</accession>
<evidence type="ECO:0000256" key="2">
    <source>
        <dbReference type="ARBA" id="ARBA00023125"/>
    </source>
</evidence>
<keyword evidence="3" id="KW-0804">Transcription</keyword>
<comment type="caution">
    <text evidence="6">The sequence shown here is derived from an EMBL/GenBank/DDBJ whole genome shotgun (WGS) entry which is preliminary data.</text>
</comment>
<dbReference type="SMART" id="SM00342">
    <property type="entry name" value="HTH_ARAC"/>
    <property type="match status" value="1"/>
</dbReference>
<organism evidence="6 7">
    <name type="scientific">Saccharothrix mutabilis subsp. mutabilis</name>
    <dbReference type="NCBI Taxonomy" id="66855"/>
    <lineage>
        <taxon>Bacteria</taxon>
        <taxon>Bacillati</taxon>
        <taxon>Actinomycetota</taxon>
        <taxon>Actinomycetes</taxon>
        <taxon>Pseudonocardiales</taxon>
        <taxon>Pseudonocardiaceae</taxon>
        <taxon>Saccharothrix</taxon>
    </lineage>
</organism>
<dbReference type="PROSITE" id="PS01124">
    <property type="entry name" value="HTH_ARAC_FAMILY_2"/>
    <property type="match status" value="1"/>
</dbReference>
<evidence type="ECO:0000256" key="1">
    <source>
        <dbReference type="ARBA" id="ARBA00023015"/>
    </source>
</evidence>
<evidence type="ECO:0000313" key="6">
    <source>
        <dbReference type="EMBL" id="GAA0234975.1"/>
    </source>
</evidence>
<dbReference type="SUPFAM" id="SSF46689">
    <property type="entry name" value="Homeodomain-like"/>
    <property type="match status" value="1"/>
</dbReference>
<name>A0ABP3DKH4_9PSEU</name>
<dbReference type="InterPro" id="IPR018062">
    <property type="entry name" value="HTH_AraC-typ_CS"/>
</dbReference>
<dbReference type="Gene3D" id="1.10.10.60">
    <property type="entry name" value="Homeodomain-like"/>
    <property type="match status" value="1"/>
</dbReference>
<evidence type="ECO:0000259" key="5">
    <source>
        <dbReference type="PROSITE" id="PS01124"/>
    </source>
</evidence>
<keyword evidence="7" id="KW-1185">Reference proteome</keyword>
<dbReference type="InterPro" id="IPR009057">
    <property type="entry name" value="Homeodomain-like_sf"/>
</dbReference>
<dbReference type="InterPro" id="IPR018060">
    <property type="entry name" value="HTH_AraC"/>
</dbReference>
<dbReference type="Pfam" id="PF12833">
    <property type="entry name" value="HTH_18"/>
    <property type="match status" value="1"/>
</dbReference>
<dbReference type="PANTHER" id="PTHR46796:SF6">
    <property type="entry name" value="ARAC SUBFAMILY"/>
    <property type="match status" value="1"/>
</dbReference>
<dbReference type="EMBL" id="BAAABU010000007">
    <property type="protein sequence ID" value="GAA0234975.1"/>
    <property type="molecule type" value="Genomic_DNA"/>
</dbReference>
<proteinExistence type="predicted"/>
<sequence>MRGRVSPKFPGTRADLADSGAGPWARTLPGMDVGHGLLTVRASGAAAARAALGGAPPREVQLLMGCAVPKGLPERGAALRLPDASLHASREGVVLLTVAEARLTIGFGELKPLMFQPVPVEPPLRAVFTGAVAHVLAAARALDPRGLSHHLVGLAELVLRSALKAELDRVDALASRRREALDYMREHLSDPALSADRVAEALFISRRRLYQLFDDGQGVSERIRGLRIDRAKALLSDPAKAAKGIGEIARDCGFVSAAHFSRTFRQVVGETPTRYRSR</sequence>
<keyword evidence="2" id="KW-0238">DNA-binding</keyword>
<evidence type="ECO:0000256" key="4">
    <source>
        <dbReference type="SAM" id="MobiDB-lite"/>
    </source>
</evidence>
<gene>
    <name evidence="6" type="ORF">GCM10010492_37380</name>
</gene>
<dbReference type="Proteomes" id="UP001500416">
    <property type="component" value="Unassembled WGS sequence"/>
</dbReference>